<feature type="chain" id="PRO_5040142525" evidence="1">
    <location>
        <begin position="21"/>
        <end position="158"/>
    </location>
</feature>
<sequence length="158" mass="17827">MKYIASLALLATVLFSTSHAALDLCRGPFDDYDYENNNFYFPNGPKAVNEVCLDFKGEVKVDLERGAAKVIFLAQKVIDGRNIERQWPVDLYGAMKLPSEENRPIRVGFNDVIRVCSWLPSEFQYVEKSSITFGVRITRPGSKADKCIICVKGELKLL</sequence>
<dbReference type="Proteomes" id="UP000823405">
    <property type="component" value="Unassembled WGS sequence"/>
</dbReference>
<comment type="caution">
    <text evidence="2">The sequence shown here is derived from an EMBL/GenBank/DDBJ whole genome shotgun (WGS) entry which is preliminary data.</text>
</comment>
<dbReference type="OrthoDB" id="2435852at2759"/>
<accession>A0A9P6RK84</accession>
<feature type="signal peptide" evidence="1">
    <location>
        <begin position="1"/>
        <end position="20"/>
    </location>
</feature>
<organism evidence="2 3">
    <name type="scientific">Linnemannia gamsii</name>
    <dbReference type="NCBI Taxonomy" id="64522"/>
    <lineage>
        <taxon>Eukaryota</taxon>
        <taxon>Fungi</taxon>
        <taxon>Fungi incertae sedis</taxon>
        <taxon>Mucoromycota</taxon>
        <taxon>Mortierellomycotina</taxon>
        <taxon>Mortierellomycetes</taxon>
        <taxon>Mortierellales</taxon>
        <taxon>Mortierellaceae</taxon>
        <taxon>Linnemannia</taxon>
    </lineage>
</organism>
<evidence type="ECO:0000313" key="3">
    <source>
        <dbReference type="Proteomes" id="UP000823405"/>
    </source>
</evidence>
<dbReference type="EMBL" id="JAAAIN010000038">
    <property type="protein sequence ID" value="KAG0322195.1"/>
    <property type="molecule type" value="Genomic_DNA"/>
</dbReference>
<protein>
    <submittedName>
        <fullName evidence="2">Uncharacterized protein</fullName>
    </submittedName>
</protein>
<evidence type="ECO:0000313" key="2">
    <source>
        <dbReference type="EMBL" id="KAG0322195.1"/>
    </source>
</evidence>
<keyword evidence="3" id="KW-1185">Reference proteome</keyword>
<reference evidence="2" key="1">
    <citation type="journal article" date="2020" name="Fungal Divers.">
        <title>Resolving the Mortierellaceae phylogeny through synthesis of multi-gene phylogenetics and phylogenomics.</title>
        <authorList>
            <person name="Vandepol N."/>
            <person name="Liber J."/>
            <person name="Desiro A."/>
            <person name="Na H."/>
            <person name="Kennedy M."/>
            <person name="Barry K."/>
            <person name="Grigoriev I.V."/>
            <person name="Miller A.N."/>
            <person name="O'Donnell K."/>
            <person name="Stajich J.E."/>
            <person name="Bonito G."/>
        </authorList>
    </citation>
    <scope>NUCLEOTIDE SEQUENCE</scope>
    <source>
        <strain evidence="2">NVP60</strain>
    </source>
</reference>
<proteinExistence type="predicted"/>
<evidence type="ECO:0000256" key="1">
    <source>
        <dbReference type="SAM" id="SignalP"/>
    </source>
</evidence>
<dbReference type="AlphaFoldDB" id="A0A9P6RK84"/>
<keyword evidence="1" id="KW-0732">Signal</keyword>
<gene>
    <name evidence="2" type="ORF">BGZ97_008347</name>
</gene>
<name>A0A9P6RK84_9FUNG</name>